<dbReference type="InterPro" id="IPR024528">
    <property type="entry name" value="ThrE_2"/>
</dbReference>
<evidence type="ECO:0000256" key="4">
    <source>
        <dbReference type="ARBA" id="ARBA00022692"/>
    </source>
</evidence>
<keyword evidence="5 8" id="KW-1133">Transmembrane helix</keyword>
<proteinExistence type="inferred from homology"/>
<feature type="transmembrane region" description="Helical" evidence="8">
    <location>
        <begin position="81"/>
        <end position="99"/>
    </location>
</feature>
<name>A0A9D2HJC8_9FIRM</name>
<dbReference type="PANTHER" id="PTHR34390">
    <property type="entry name" value="UPF0442 PROTEIN YJJB-RELATED"/>
    <property type="match status" value="1"/>
</dbReference>
<dbReference type="Proteomes" id="UP000823900">
    <property type="component" value="Unassembled WGS sequence"/>
</dbReference>
<feature type="transmembrane region" description="Helical" evidence="8">
    <location>
        <begin position="119"/>
        <end position="138"/>
    </location>
</feature>
<dbReference type="PANTHER" id="PTHR34390:SF1">
    <property type="entry name" value="SUCCINATE TRANSPORTER SUBUNIT YJJB-RELATED"/>
    <property type="match status" value="1"/>
</dbReference>
<evidence type="ECO:0000256" key="2">
    <source>
        <dbReference type="ARBA" id="ARBA00022475"/>
    </source>
</evidence>
<reference evidence="10" key="1">
    <citation type="journal article" date="2021" name="PeerJ">
        <title>Extensive microbial diversity within the chicken gut microbiome revealed by metagenomics and culture.</title>
        <authorList>
            <person name="Gilroy R."/>
            <person name="Ravi A."/>
            <person name="Getino M."/>
            <person name="Pursley I."/>
            <person name="Horton D.L."/>
            <person name="Alikhan N.F."/>
            <person name="Baker D."/>
            <person name="Gharbi K."/>
            <person name="Hall N."/>
            <person name="Watson M."/>
            <person name="Adriaenssens E.M."/>
            <person name="Foster-Nyarko E."/>
            <person name="Jarju S."/>
            <person name="Secka A."/>
            <person name="Antonio M."/>
            <person name="Oren A."/>
            <person name="Chaudhuri R.R."/>
            <person name="La Ragione R."/>
            <person name="Hildebrand F."/>
            <person name="Pallen M.J."/>
        </authorList>
    </citation>
    <scope>NUCLEOTIDE SEQUENCE</scope>
    <source>
        <strain evidence="10">CHK178-16964</strain>
    </source>
</reference>
<dbReference type="EMBL" id="DWZA01000071">
    <property type="protein sequence ID" value="HJA71539.1"/>
    <property type="molecule type" value="Genomic_DNA"/>
</dbReference>
<evidence type="ECO:0000256" key="6">
    <source>
        <dbReference type="ARBA" id="ARBA00023136"/>
    </source>
</evidence>
<dbReference type="GO" id="GO:0015744">
    <property type="term" value="P:succinate transport"/>
    <property type="evidence" value="ECO:0007669"/>
    <property type="project" value="TreeGrafter"/>
</dbReference>
<evidence type="ECO:0000256" key="1">
    <source>
        <dbReference type="ARBA" id="ARBA00004651"/>
    </source>
</evidence>
<keyword evidence="6 8" id="KW-0472">Membrane</keyword>
<sequence>MDVTIQIIAAFVGSLGYGIIFNVRRGHLISAAFGGMLTWAVYLISAAVTGGIIAPSVIGGAFAAMYAEILARIRKAPANQFLVVSLMPLVPGRALYYTMSCAVQRDWLESRYYGTQTLQYALGIAAGMCLVWAFWDMARKIAEKKRQLQTEKGC</sequence>
<comment type="subcellular location">
    <subcellularLocation>
        <location evidence="1">Cell membrane</location>
        <topology evidence="1">Multi-pass membrane protein</topology>
    </subcellularLocation>
</comment>
<reference evidence="10" key="2">
    <citation type="submission" date="2021-04" db="EMBL/GenBank/DDBJ databases">
        <authorList>
            <person name="Gilroy R."/>
        </authorList>
    </citation>
    <scope>NUCLEOTIDE SEQUENCE</scope>
    <source>
        <strain evidence="10">CHK178-16964</strain>
    </source>
</reference>
<evidence type="ECO:0000313" key="11">
    <source>
        <dbReference type="Proteomes" id="UP000823900"/>
    </source>
</evidence>
<dbReference type="GO" id="GO:0005886">
    <property type="term" value="C:plasma membrane"/>
    <property type="evidence" value="ECO:0007669"/>
    <property type="project" value="UniProtKB-SubCell"/>
</dbReference>
<feature type="transmembrane region" description="Helical" evidence="8">
    <location>
        <begin position="6"/>
        <end position="23"/>
    </location>
</feature>
<organism evidence="10 11">
    <name type="scientific">Candidatus Lachnoclostridium stercoravium</name>
    <dbReference type="NCBI Taxonomy" id="2838633"/>
    <lineage>
        <taxon>Bacteria</taxon>
        <taxon>Bacillati</taxon>
        <taxon>Bacillota</taxon>
        <taxon>Clostridia</taxon>
        <taxon>Lachnospirales</taxon>
        <taxon>Lachnospiraceae</taxon>
    </lineage>
</organism>
<accession>A0A9D2HJC8</accession>
<dbReference type="Pfam" id="PF12821">
    <property type="entry name" value="ThrE_2"/>
    <property type="match status" value="1"/>
</dbReference>
<dbReference type="InterPro" id="IPR050539">
    <property type="entry name" value="ThrE_Dicarb/AminoAcid_Exp"/>
</dbReference>
<comment type="caution">
    <text evidence="10">The sequence shown here is derived from an EMBL/GenBank/DDBJ whole genome shotgun (WGS) entry which is preliminary data.</text>
</comment>
<keyword evidence="3" id="KW-0997">Cell inner membrane</keyword>
<feature type="domain" description="Threonine/Serine exporter ThrE" evidence="9">
    <location>
        <begin position="6"/>
        <end position="131"/>
    </location>
</feature>
<gene>
    <name evidence="10" type="ORF">IAA07_08195</name>
</gene>
<evidence type="ECO:0000313" key="10">
    <source>
        <dbReference type="EMBL" id="HJA71539.1"/>
    </source>
</evidence>
<keyword evidence="4 8" id="KW-0812">Transmembrane</keyword>
<dbReference type="AlphaFoldDB" id="A0A9D2HJC8"/>
<evidence type="ECO:0000256" key="7">
    <source>
        <dbReference type="ARBA" id="ARBA00034125"/>
    </source>
</evidence>
<evidence type="ECO:0000256" key="8">
    <source>
        <dbReference type="SAM" id="Phobius"/>
    </source>
</evidence>
<evidence type="ECO:0000259" key="9">
    <source>
        <dbReference type="Pfam" id="PF12821"/>
    </source>
</evidence>
<evidence type="ECO:0000256" key="3">
    <source>
        <dbReference type="ARBA" id="ARBA00022519"/>
    </source>
</evidence>
<protein>
    <submittedName>
        <fullName evidence="10">Threonine/serine exporter family protein</fullName>
    </submittedName>
</protein>
<comment type="similarity">
    <text evidence="7">Belongs to the ThrE exporter (TC 2.A.79) family.</text>
</comment>
<keyword evidence="2" id="KW-1003">Cell membrane</keyword>
<evidence type="ECO:0000256" key="5">
    <source>
        <dbReference type="ARBA" id="ARBA00022989"/>
    </source>
</evidence>